<dbReference type="PANTHER" id="PTHR10773:SF19">
    <property type="match status" value="1"/>
</dbReference>
<proteinExistence type="predicted"/>
<gene>
    <name evidence="1" type="ORF">PR048_026163</name>
</gene>
<sequence length="254" mass="29239">MSECVTENSAGMKVKALPDDVTYMNKTKRGKVNILEWNDVTSMQERQKTDAISRWQATFSDNLNGTQIVQCNVKDGISMPTDKCGKHHNRPHAIQSDVANVPSHNSRNKSQKEYVSPDLYVAKMHRTSMEKYLNTPVSRTFYQNIFHDMNIQIGTPRIDTCRQHDLLLQKEIATENKAERHKIDLDSALHHTKAENAYKSLKEDEEMAKKNSNVMVLCVYLQQVLFCSTLSHSSMFYQRRLSCYDFVSKRSLGK</sequence>
<dbReference type="Proteomes" id="UP001159363">
    <property type="component" value="Chromosome 10"/>
</dbReference>
<accession>A0ABQ9GKM7</accession>
<dbReference type="PANTHER" id="PTHR10773">
    <property type="entry name" value="DNA-DIRECTED RNA POLYMERASES I, II, AND III SUBUNIT RPABC2"/>
    <property type="match status" value="1"/>
</dbReference>
<comment type="caution">
    <text evidence="1">The sequence shown here is derived from an EMBL/GenBank/DDBJ whole genome shotgun (WGS) entry which is preliminary data.</text>
</comment>
<keyword evidence="2" id="KW-1185">Reference proteome</keyword>
<name>A0ABQ9GKM7_9NEOP</name>
<reference evidence="1 2" key="1">
    <citation type="submission" date="2023-02" db="EMBL/GenBank/DDBJ databases">
        <title>LHISI_Scaffold_Assembly.</title>
        <authorList>
            <person name="Stuart O.P."/>
            <person name="Cleave R."/>
            <person name="Magrath M.J.L."/>
            <person name="Mikheyev A.S."/>
        </authorList>
    </citation>
    <scope>NUCLEOTIDE SEQUENCE [LARGE SCALE GENOMIC DNA]</scope>
    <source>
        <strain evidence="1">Daus_M_001</strain>
        <tissue evidence="1">Leg muscle</tissue>
    </source>
</reference>
<organism evidence="1 2">
    <name type="scientific">Dryococelus australis</name>
    <dbReference type="NCBI Taxonomy" id="614101"/>
    <lineage>
        <taxon>Eukaryota</taxon>
        <taxon>Metazoa</taxon>
        <taxon>Ecdysozoa</taxon>
        <taxon>Arthropoda</taxon>
        <taxon>Hexapoda</taxon>
        <taxon>Insecta</taxon>
        <taxon>Pterygota</taxon>
        <taxon>Neoptera</taxon>
        <taxon>Polyneoptera</taxon>
        <taxon>Phasmatodea</taxon>
        <taxon>Verophasmatodea</taxon>
        <taxon>Anareolatae</taxon>
        <taxon>Phasmatidae</taxon>
        <taxon>Eurycanthinae</taxon>
        <taxon>Dryococelus</taxon>
    </lineage>
</organism>
<evidence type="ECO:0000313" key="2">
    <source>
        <dbReference type="Proteomes" id="UP001159363"/>
    </source>
</evidence>
<evidence type="ECO:0000313" key="1">
    <source>
        <dbReference type="EMBL" id="KAJ8872557.1"/>
    </source>
</evidence>
<protein>
    <submittedName>
        <fullName evidence="1">Uncharacterized protein</fullName>
    </submittedName>
</protein>
<dbReference type="EMBL" id="JARBHB010000011">
    <property type="protein sequence ID" value="KAJ8872557.1"/>
    <property type="molecule type" value="Genomic_DNA"/>
</dbReference>